<dbReference type="InterPro" id="IPR003783">
    <property type="entry name" value="Regulatory_RecX"/>
</dbReference>
<accession>A0A1B4V3Q0</accession>
<dbReference type="EMBL" id="AP014936">
    <property type="protein sequence ID" value="BAU48015.1"/>
    <property type="molecule type" value="Genomic_DNA"/>
</dbReference>
<dbReference type="Gene3D" id="1.10.10.10">
    <property type="entry name" value="Winged helix-like DNA-binding domain superfamily/Winged helix DNA-binding domain"/>
    <property type="match status" value="2"/>
</dbReference>
<evidence type="ECO:0000256" key="4">
    <source>
        <dbReference type="ARBA" id="ARBA00022490"/>
    </source>
</evidence>
<name>A0A1B4V3Q0_9GAMM</name>
<dbReference type="KEGG" id="sva:SVA_1450"/>
<evidence type="ECO:0000313" key="8">
    <source>
        <dbReference type="Proteomes" id="UP000218899"/>
    </source>
</evidence>
<dbReference type="AlphaFoldDB" id="A0A1B4V3Q0"/>
<feature type="domain" description="RecX third three-helical" evidence="6">
    <location>
        <begin position="60"/>
        <end position="103"/>
    </location>
</feature>
<protein>
    <recommendedName>
        <fullName evidence="3">Regulatory protein RecX</fullName>
    </recommendedName>
</protein>
<proteinExistence type="inferred from homology"/>
<evidence type="ECO:0000259" key="5">
    <source>
        <dbReference type="Pfam" id="PF02631"/>
    </source>
</evidence>
<keyword evidence="4" id="KW-0963">Cytoplasm</keyword>
<organism evidence="7 8">
    <name type="scientific">Sulfurifustis variabilis</name>
    <dbReference type="NCBI Taxonomy" id="1675686"/>
    <lineage>
        <taxon>Bacteria</taxon>
        <taxon>Pseudomonadati</taxon>
        <taxon>Pseudomonadota</taxon>
        <taxon>Gammaproteobacteria</taxon>
        <taxon>Acidiferrobacterales</taxon>
        <taxon>Acidiferrobacteraceae</taxon>
        <taxon>Sulfurifustis</taxon>
    </lineage>
</organism>
<dbReference type="Pfam" id="PF21981">
    <property type="entry name" value="RecX_HTH3"/>
    <property type="match status" value="1"/>
</dbReference>
<dbReference type="PANTHER" id="PTHR33602:SF1">
    <property type="entry name" value="REGULATORY PROTEIN RECX FAMILY PROTEIN"/>
    <property type="match status" value="1"/>
</dbReference>
<dbReference type="InterPro" id="IPR053924">
    <property type="entry name" value="RecX_HTH_2nd"/>
</dbReference>
<gene>
    <name evidence="7" type="ORF">SVA_1450</name>
</gene>
<dbReference type="InterPro" id="IPR036388">
    <property type="entry name" value="WH-like_DNA-bd_sf"/>
</dbReference>
<comment type="similarity">
    <text evidence="2">Belongs to the RecX family.</text>
</comment>
<evidence type="ECO:0000256" key="2">
    <source>
        <dbReference type="ARBA" id="ARBA00009695"/>
    </source>
</evidence>
<dbReference type="Pfam" id="PF02631">
    <property type="entry name" value="RecX_HTH2"/>
    <property type="match status" value="1"/>
</dbReference>
<evidence type="ECO:0000256" key="3">
    <source>
        <dbReference type="ARBA" id="ARBA00018111"/>
    </source>
</evidence>
<evidence type="ECO:0000259" key="6">
    <source>
        <dbReference type="Pfam" id="PF21981"/>
    </source>
</evidence>
<dbReference type="Proteomes" id="UP000218899">
    <property type="component" value="Chromosome"/>
</dbReference>
<evidence type="ECO:0000256" key="1">
    <source>
        <dbReference type="ARBA" id="ARBA00004496"/>
    </source>
</evidence>
<evidence type="ECO:0000313" key="7">
    <source>
        <dbReference type="EMBL" id="BAU48015.1"/>
    </source>
</evidence>
<feature type="domain" description="RecX second three-helical" evidence="5">
    <location>
        <begin position="12"/>
        <end position="49"/>
    </location>
</feature>
<dbReference type="PANTHER" id="PTHR33602">
    <property type="entry name" value="REGULATORY PROTEIN RECX FAMILY PROTEIN"/>
    <property type="match status" value="1"/>
</dbReference>
<dbReference type="GO" id="GO:0006282">
    <property type="term" value="P:regulation of DNA repair"/>
    <property type="evidence" value="ECO:0007669"/>
    <property type="project" value="InterPro"/>
</dbReference>
<dbReference type="InterPro" id="IPR053925">
    <property type="entry name" value="RecX_HTH_3rd"/>
</dbReference>
<sequence length="109" mass="12811">MAARLAEEGLLSDERFAEILVRSRRERGHGPLRIAKELEEKGLTQDAIERWVDPRSRDWVAQASRVRRRKFGARPPKDYAERARQARFLQYRGFTFDQIKRALKEAGED</sequence>
<keyword evidence="8" id="KW-1185">Reference proteome</keyword>
<dbReference type="GO" id="GO:0005737">
    <property type="term" value="C:cytoplasm"/>
    <property type="evidence" value="ECO:0007669"/>
    <property type="project" value="UniProtKB-SubCell"/>
</dbReference>
<comment type="subcellular location">
    <subcellularLocation>
        <location evidence="1">Cytoplasm</location>
    </subcellularLocation>
</comment>
<reference evidence="7 8" key="1">
    <citation type="submission" date="2015-08" db="EMBL/GenBank/DDBJ databases">
        <title>Complete genome sequence of Sulfurifustis variabilis.</title>
        <authorList>
            <person name="Miura A."/>
            <person name="Kojima H."/>
            <person name="Fukui M."/>
        </authorList>
    </citation>
    <scope>NUCLEOTIDE SEQUENCE [LARGE SCALE GENOMIC DNA]</scope>
    <source>
        <strain evidence="8">skN76</strain>
    </source>
</reference>